<keyword evidence="2" id="KW-0808">Transferase</keyword>
<dbReference type="EMBL" id="CP041666">
    <property type="protein sequence ID" value="QDP41594.1"/>
    <property type="molecule type" value="Genomic_DNA"/>
</dbReference>
<accession>A0A516KJM6</accession>
<dbReference type="Proteomes" id="UP000315215">
    <property type="component" value="Chromosome"/>
</dbReference>
<dbReference type="KEGG" id="aqt:FN924_16305"/>
<dbReference type="PANTHER" id="PTHR36836">
    <property type="entry name" value="COLANIC ACID BIOSYNTHESIS PROTEIN WCAK"/>
    <property type="match status" value="1"/>
</dbReference>
<organism evidence="2 3">
    <name type="scientific">Radiobacillus deserti</name>
    <dbReference type="NCBI Taxonomy" id="2594883"/>
    <lineage>
        <taxon>Bacteria</taxon>
        <taxon>Bacillati</taxon>
        <taxon>Bacillota</taxon>
        <taxon>Bacilli</taxon>
        <taxon>Bacillales</taxon>
        <taxon>Bacillaceae</taxon>
        <taxon>Radiobacillus</taxon>
    </lineage>
</organism>
<dbReference type="AlphaFoldDB" id="A0A516KJM6"/>
<sequence length="387" mass="43721">MDMPMKIGIVGNYGNNNNGDEAILLGILVQLETYYKVKRSDITVFSNQPEQTKTRYGVEANPLYYKKGNKYQTLLTTMSKNYPVVRKLDLLIIGGGGILMDLYGTEAFLFGMYGWLGKLGRTPVAIYGVGAGPILTKQGSIVLKSLAHLAKLVTVRDGESERLLQSIGVTSPIHVIGDPAFYVPKPENVQKNERPLQIGVTAVPYYHGSYWPEEKLELYEDYIEGMARNLDELLDKHPDAQINFFATKYPQDLEVTKDIKQRMKAQDRCYVHDQELLPEDIVAFTAKQDVVIGTRLHSLILSLVSGTPVMAIGYHHKVKDFMDMIGYGENAIAIEELNKQTVFFEERFAKMEQNWSKELHAFQATGEDLRERAIMGMRLIDTTIVKK</sequence>
<dbReference type="GO" id="GO:0016740">
    <property type="term" value="F:transferase activity"/>
    <property type="evidence" value="ECO:0007669"/>
    <property type="project" value="UniProtKB-KW"/>
</dbReference>
<dbReference type="InterPro" id="IPR007345">
    <property type="entry name" value="Polysacch_pyruvyl_Trfase"/>
</dbReference>
<reference evidence="2 3" key="1">
    <citation type="submission" date="2019-07" db="EMBL/GenBank/DDBJ databases">
        <authorList>
            <person name="Li J."/>
        </authorList>
    </citation>
    <scope>NUCLEOTIDE SEQUENCE [LARGE SCALE GENOMIC DNA]</scope>
    <source>
        <strain evidence="2 3">TKL69</strain>
    </source>
</reference>
<evidence type="ECO:0000313" key="3">
    <source>
        <dbReference type="Proteomes" id="UP000315215"/>
    </source>
</evidence>
<dbReference type="PANTHER" id="PTHR36836:SF1">
    <property type="entry name" value="COLANIC ACID BIOSYNTHESIS PROTEIN WCAK"/>
    <property type="match status" value="1"/>
</dbReference>
<evidence type="ECO:0000259" key="1">
    <source>
        <dbReference type="Pfam" id="PF04230"/>
    </source>
</evidence>
<keyword evidence="3" id="KW-1185">Reference proteome</keyword>
<protein>
    <submittedName>
        <fullName evidence="2">Polysaccharide pyruvyl transferase</fullName>
    </submittedName>
</protein>
<feature type="domain" description="Polysaccharide pyruvyl transferase" evidence="1">
    <location>
        <begin position="19"/>
        <end position="316"/>
    </location>
</feature>
<evidence type="ECO:0000313" key="2">
    <source>
        <dbReference type="EMBL" id="QDP41594.1"/>
    </source>
</evidence>
<gene>
    <name evidence="2" type="ORF">FN924_16305</name>
</gene>
<dbReference type="Pfam" id="PF04230">
    <property type="entry name" value="PS_pyruv_trans"/>
    <property type="match status" value="1"/>
</dbReference>
<proteinExistence type="predicted"/>
<name>A0A516KJM6_9BACI</name>